<keyword evidence="4" id="KW-0067">ATP-binding</keyword>
<evidence type="ECO:0000313" key="7">
    <source>
        <dbReference type="Proteomes" id="UP000183894"/>
    </source>
</evidence>
<dbReference type="InterPro" id="IPR029056">
    <property type="entry name" value="Ribokinase-like"/>
</dbReference>
<dbReference type="RefSeq" id="WP_074795156.1">
    <property type="nucleotide sequence ID" value="NZ_FOAD01000006.1"/>
</dbReference>
<dbReference type="InterPro" id="IPR013749">
    <property type="entry name" value="PM/HMP-P_kinase-1"/>
</dbReference>
<keyword evidence="2" id="KW-0547">Nucleotide-binding</keyword>
<evidence type="ECO:0000259" key="5">
    <source>
        <dbReference type="Pfam" id="PF08543"/>
    </source>
</evidence>
<evidence type="ECO:0000256" key="2">
    <source>
        <dbReference type="ARBA" id="ARBA00022741"/>
    </source>
</evidence>
<proteinExistence type="predicted"/>
<evidence type="ECO:0000256" key="1">
    <source>
        <dbReference type="ARBA" id="ARBA00022679"/>
    </source>
</evidence>
<accession>A0A1H7S1W0</accession>
<dbReference type="PANTHER" id="PTHR20858">
    <property type="entry name" value="PHOSPHOMETHYLPYRIMIDINE KINASE"/>
    <property type="match status" value="1"/>
</dbReference>
<dbReference type="Pfam" id="PF08543">
    <property type="entry name" value="Phos_pyr_kin"/>
    <property type="match status" value="1"/>
</dbReference>
<reference evidence="6 7" key="1">
    <citation type="submission" date="2016-10" db="EMBL/GenBank/DDBJ databases">
        <authorList>
            <person name="de Groot N.N."/>
        </authorList>
    </citation>
    <scope>NUCLEOTIDE SEQUENCE [LARGE SCALE GENOMIC DNA]</scope>
    <source>
        <strain evidence="6 7">CDM_5</strain>
    </source>
</reference>
<dbReference type="GO" id="GO:0008902">
    <property type="term" value="F:hydroxymethylpyrimidine kinase activity"/>
    <property type="evidence" value="ECO:0007669"/>
    <property type="project" value="TreeGrafter"/>
</dbReference>
<evidence type="ECO:0000256" key="4">
    <source>
        <dbReference type="ARBA" id="ARBA00022840"/>
    </source>
</evidence>
<evidence type="ECO:0000256" key="3">
    <source>
        <dbReference type="ARBA" id="ARBA00022777"/>
    </source>
</evidence>
<evidence type="ECO:0000313" key="6">
    <source>
        <dbReference type="EMBL" id="SEL66328.1"/>
    </source>
</evidence>
<dbReference type="CDD" id="cd01169">
    <property type="entry name" value="HMPP_kinase"/>
    <property type="match status" value="1"/>
</dbReference>
<feature type="domain" description="Pyridoxamine kinase/Phosphomethylpyrimidine kinase" evidence="5">
    <location>
        <begin position="23"/>
        <end position="267"/>
    </location>
</feature>
<name>A0A1H7S1W0_HALLR</name>
<protein>
    <submittedName>
        <fullName evidence="6">Hydroxymethylpyrimidine/phosphomethylpyrimidine kinase</fullName>
    </submittedName>
</protein>
<keyword evidence="1" id="KW-0808">Transferase</keyword>
<keyword evidence="3 6" id="KW-0418">Kinase</keyword>
<dbReference type="GO" id="GO:0008972">
    <property type="term" value="F:phosphomethylpyrimidine kinase activity"/>
    <property type="evidence" value="ECO:0007669"/>
    <property type="project" value="InterPro"/>
</dbReference>
<dbReference type="Gene3D" id="3.40.1190.20">
    <property type="match status" value="1"/>
</dbReference>
<dbReference type="OrthoDB" id="43786at2157"/>
<dbReference type="Proteomes" id="UP000183894">
    <property type="component" value="Unassembled WGS sequence"/>
</dbReference>
<dbReference type="SUPFAM" id="SSF53613">
    <property type="entry name" value="Ribokinase-like"/>
    <property type="match status" value="1"/>
</dbReference>
<dbReference type="EMBL" id="FOAD01000006">
    <property type="protein sequence ID" value="SEL66328.1"/>
    <property type="molecule type" value="Genomic_DNA"/>
</dbReference>
<dbReference type="GO" id="GO:0005524">
    <property type="term" value="F:ATP binding"/>
    <property type="evidence" value="ECO:0007669"/>
    <property type="project" value="UniProtKB-KW"/>
</dbReference>
<gene>
    <name evidence="6" type="ORF">SAMN04488691_106250</name>
</gene>
<dbReference type="PANTHER" id="PTHR20858:SF17">
    <property type="entry name" value="HYDROXYMETHYLPYRIMIDINE_PHOSPHOMETHYLPYRIMIDINE KINASE THI20-RELATED"/>
    <property type="match status" value="1"/>
</dbReference>
<organism evidence="6 7">
    <name type="scientific">Haloferax larsenii</name>
    <dbReference type="NCBI Taxonomy" id="302484"/>
    <lineage>
        <taxon>Archaea</taxon>
        <taxon>Methanobacteriati</taxon>
        <taxon>Methanobacteriota</taxon>
        <taxon>Stenosarchaea group</taxon>
        <taxon>Halobacteria</taxon>
        <taxon>Halobacteriales</taxon>
        <taxon>Haloferacaceae</taxon>
        <taxon>Haloferax</taxon>
    </lineage>
</organism>
<dbReference type="InterPro" id="IPR004399">
    <property type="entry name" value="HMP/HMP-P_kinase_dom"/>
</dbReference>
<sequence length="275" mass="28287">MSDGTLSPTPETPPYALTIASTDSGGGAGIQADLKTMTRLGVYGGSVIVGVTSQNTRGVIDTHVLPSETVRSQFDAVADDFDIGAIKLGMLATAEAVETVAECLADSAAPTVVDPVMVATSGDRLLDDDAIDAYDDIFAQATLVTPNADEAAELTGHMPDSPEAIREVADWFFERGADAVLLKGGHVETGDGTVVDTLVTREETTTFTNPRVDTDRTHGSGCTLSSAIAAGLARGDDLETAVERGIEFTQSALAAPADVGQGAGSVNHLADFGDD</sequence>
<dbReference type="GO" id="GO:0009228">
    <property type="term" value="P:thiamine biosynthetic process"/>
    <property type="evidence" value="ECO:0007669"/>
    <property type="project" value="InterPro"/>
</dbReference>
<dbReference type="NCBIfam" id="TIGR00097">
    <property type="entry name" value="HMP-P_kinase"/>
    <property type="match status" value="1"/>
</dbReference>
<dbReference type="AlphaFoldDB" id="A0A1H7S1W0"/>
<dbReference type="GO" id="GO:0005829">
    <property type="term" value="C:cytosol"/>
    <property type="evidence" value="ECO:0007669"/>
    <property type="project" value="TreeGrafter"/>
</dbReference>
<dbReference type="FunFam" id="3.40.1190.20:FF:000003">
    <property type="entry name" value="Phosphomethylpyrimidine kinase ThiD"/>
    <property type="match status" value="1"/>
</dbReference>